<keyword evidence="2" id="KW-0670">Pyruvate</keyword>
<gene>
    <name evidence="2" type="ORF">JF922_15200</name>
</gene>
<name>A0A934K6R6_9BACT</name>
<sequence length="425" mass="46570">MDGIGFAALEAFGGATFETWLGEGDNPWDFLRRLNEVTPKTPVQALIRGQNLLGHRNYADDSVELFVRHAARCGVDVFRVFDPLNDIRNMEVAIRAAKQAGRRVQGALCYAQSPVHNLDLWVSLAKGLGALGVDEVVVKDTSGMLSPQVAWELVASLCDVLDVPVLIHSHCSSGMAPMAYMAAIEAGAGGVDTALSPLAWGTSQPATESVVAALAGGDYDTGLDLDRLVEIKVELEELKNRHREHLSPMGDRIDSDILRYHMPGFMLEDIHRQLGQHQASDRLRDALEEVTRIRGELGHPPLVAPIRQMIASQAVYNVIGGGRYATVTQELKDYLQGLYGRPPQPADPEIRRLVLGREEPITIRPADLLEPQVDGVRAQLRKLGLPAGDDEVLTYLLFPELAVQVFQPRRPEKARKPAADGAEKK</sequence>
<keyword evidence="3" id="KW-1185">Reference proteome</keyword>
<feature type="non-terminal residue" evidence="2">
    <location>
        <position position="425"/>
    </location>
</feature>
<evidence type="ECO:0000313" key="2">
    <source>
        <dbReference type="EMBL" id="MBJ7599410.1"/>
    </source>
</evidence>
<dbReference type="SUPFAM" id="SSF51569">
    <property type="entry name" value="Aldolase"/>
    <property type="match status" value="1"/>
</dbReference>
<dbReference type="PROSITE" id="PS50991">
    <property type="entry name" value="PYR_CT"/>
    <property type="match status" value="1"/>
</dbReference>
<dbReference type="Proteomes" id="UP000612893">
    <property type="component" value="Unassembled WGS sequence"/>
</dbReference>
<dbReference type="InterPro" id="IPR003379">
    <property type="entry name" value="Carboxylase_cons_dom"/>
</dbReference>
<dbReference type="InterPro" id="IPR013785">
    <property type="entry name" value="Aldolase_TIM"/>
</dbReference>
<reference evidence="2" key="1">
    <citation type="submission" date="2020-10" db="EMBL/GenBank/DDBJ databases">
        <title>Ca. Dormibacterota MAGs.</title>
        <authorList>
            <person name="Montgomery K."/>
        </authorList>
    </citation>
    <scope>NUCLEOTIDE SEQUENCE [LARGE SCALE GENOMIC DNA]</scope>
    <source>
        <strain evidence="2">SC8812_S17_10</strain>
    </source>
</reference>
<dbReference type="GO" id="GO:0004736">
    <property type="term" value="F:pyruvate carboxylase activity"/>
    <property type="evidence" value="ECO:0007669"/>
    <property type="project" value="UniProtKB-EC"/>
</dbReference>
<dbReference type="NCBIfam" id="NF006761">
    <property type="entry name" value="PRK09282.1"/>
    <property type="match status" value="1"/>
</dbReference>
<dbReference type="PANTHER" id="PTHR43778">
    <property type="entry name" value="PYRUVATE CARBOXYLASE"/>
    <property type="match status" value="1"/>
</dbReference>
<dbReference type="InterPro" id="IPR000891">
    <property type="entry name" value="PYR_CT"/>
</dbReference>
<keyword evidence="2" id="KW-0436">Ligase</keyword>
<dbReference type="SUPFAM" id="SSF89000">
    <property type="entry name" value="post-HMGL domain-like"/>
    <property type="match status" value="1"/>
</dbReference>
<dbReference type="Pfam" id="PF02436">
    <property type="entry name" value="PYC_OADA"/>
    <property type="match status" value="1"/>
</dbReference>
<comment type="caution">
    <text evidence="2">The sequence shown here is derived from an EMBL/GenBank/DDBJ whole genome shotgun (WGS) entry which is preliminary data.</text>
</comment>
<dbReference type="EMBL" id="JAEKNR010000152">
    <property type="protein sequence ID" value="MBJ7599410.1"/>
    <property type="molecule type" value="Genomic_DNA"/>
</dbReference>
<feature type="domain" description="Pyruvate carboxyltransferase" evidence="1">
    <location>
        <begin position="1"/>
        <end position="229"/>
    </location>
</feature>
<dbReference type="PANTHER" id="PTHR43778:SF2">
    <property type="entry name" value="PYRUVATE CARBOXYLASE, MITOCHONDRIAL"/>
    <property type="match status" value="1"/>
</dbReference>
<dbReference type="EC" id="6.4.1.1" evidence="2"/>
<evidence type="ECO:0000259" key="1">
    <source>
        <dbReference type="PROSITE" id="PS50991"/>
    </source>
</evidence>
<accession>A0A934K6R6</accession>
<dbReference type="CDD" id="cd07937">
    <property type="entry name" value="DRE_TIM_PC_TC_5S"/>
    <property type="match status" value="1"/>
</dbReference>
<evidence type="ECO:0000313" key="3">
    <source>
        <dbReference type="Proteomes" id="UP000612893"/>
    </source>
</evidence>
<protein>
    <submittedName>
        <fullName evidence="2">Pyruvate carboxylase subunit B</fullName>
        <ecNumber evidence="2">6.4.1.1</ecNumber>
    </submittedName>
</protein>
<dbReference type="InterPro" id="IPR055268">
    <property type="entry name" value="PCB-like"/>
</dbReference>
<dbReference type="GO" id="GO:0006094">
    <property type="term" value="P:gluconeogenesis"/>
    <property type="evidence" value="ECO:0007669"/>
    <property type="project" value="TreeGrafter"/>
</dbReference>
<proteinExistence type="predicted"/>
<organism evidence="2 3">
    <name type="scientific">Candidatus Nephthysia bennettiae</name>
    <dbReference type="NCBI Taxonomy" id="3127016"/>
    <lineage>
        <taxon>Bacteria</taxon>
        <taxon>Bacillati</taxon>
        <taxon>Candidatus Dormiibacterota</taxon>
        <taxon>Candidatus Dormibacteria</taxon>
        <taxon>Candidatus Dormibacterales</taxon>
        <taxon>Candidatus Dormibacteraceae</taxon>
        <taxon>Candidatus Nephthysia</taxon>
    </lineage>
</organism>
<dbReference type="GO" id="GO:0005737">
    <property type="term" value="C:cytoplasm"/>
    <property type="evidence" value="ECO:0007669"/>
    <property type="project" value="TreeGrafter"/>
</dbReference>
<dbReference type="Gene3D" id="3.20.20.70">
    <property type="entry name" value="Aldolase class I"/>
    <property type="match status" value="1"/>
</dbReference>
<dbReference type="AlphaFoldDB" id="A0A934K6R6"/>
<dbReference type="Pfam" id="PF00682">
    <property type="entry name" value="HMGL-like"/>
    <property type="match status" value="1"/>
</dbReference>